<protein>
    <submittedName>
        <fullName evidence="1">Uncharacterized protein</fullName>
    </submittedName>
</protein>
<accession>A0A399D3K2</accession>
<dbReference type="AlphaFoldDB" id="A0A399D3K2"/>
<organism evidence="1 2">
    <name type="scientific">Mariniphaga sediminis</name>
    <dbReference type="NCBI Taxonomy" id="1628158"/>
    <lineage>
        <taxon>Bacteria</taxon>
        <taxon>Pseudomonadati</taxon>
        <taxon>Bacteroidota</taxon>
        <taxon>Bacteroidia</taxon>
        <taxon>Marinilabiliales</taxon>
        <taxon>Prolixibacteraceae</taxon>
        <taxon>Mariniphaga</taxon>
    </lineage>
</organism>
<name>A0A399D3K2_9BACT</name>
<evidence type="ECO:0000313" key="2">
    <source>
        <dbReference type="Proteomes" id="UP000266441"/>
    </source>
</evidence>
<reference evidence="1 2" key="1">
    <citation type="journal article" date="2015" name="Int. J. Syst. Evol. Microbiol.">
        <title>Mariniphaga sediminis sp. nov., isolated from coastal sediment.</title>
        <authorList>
            <person name="Wang F.Q."/>
            <person name="Shen Q.Y."/>
            <person name="Chen G.J."/>
            <person name="Du Z.J."/>
        </authorList>
    </citation>
    <scope>NUCLEOTIDE SEQUENCE [LARGE SCALE GENOMIC DNA]</scope>
    <source>
        <strain evidence="1 2">SY21</strain>
    </source>
</reference>
<proteinExistence type="predicted"/>
<comment type="caution">
    <text evidence="1">The sequence shown here is derived from an EMBL/GenBank/DDBJ whole genome shotgun (WGS) entry which is preliminary data.</text>
</comment>
<dbReference type="Proteomes" id="UP000266441">
    <property type="component" value="Unassembled WGS sequence"/>
</dbReference>
<gene>
    <name evidence="1" type="ORF">D1164_09205</name>
</gene>
<evidence type="ECO:0000313" key="1">
    <source>
        <dbReference type="EMBL" id="RIH65301.1"/>
    </source>
</evidence>
<sequence>MEIFNGVFFQVKTIGLQKVKSFIFCIKIGVGNPSPYYFRAAVLRSRSLGYILFLYWKIYEEYSLKYL</sequence>
<keyword evidence="2" id="KW-1185">Reference proteome</keyword>
<dbReference type="EMBL" id="QWET01000006">
    <property type="protein sequence ID" value="RIH65301.1"/>
    <property type="molecule type" value="Genomic_DNA"/>
</dbReference>